<dbReference type="AlphaFoldDB" id="A0A8S1W9K5"/>
<dbReference type="NCBIfam" id="TIGR00251">
    <property type="entry name" value="DUF167 family protein"/>
    <property type="match status" value="1"/>
</dbReference>
<dbReference type="PANTHER" id="PTHR13420">
    <property type="entry name" value="UPF0235 PROTEIN C15ORF40"/>
    <property type="match status" value="1"/>
</dbReference>
<protein>
    <submittedName>
        <fullName evidence="1">Uncharacterized protein</fullName>
    </submittedName>
</protein>
<dbReference type="HAMAP" id="MF_00634">
    <property type="entry name" value="UPF0235"/>
    <property type="match status" value="1"/>
</dbReference>
<dbReference type="PANTHER" id="PTHR13420:SF7">
    <property type="entry name" value="UPF0235 PROTEIN C15ORF40"/>
    <property type="match status" value="1"/>
</dbReference>
<dbReference type="SMART" id="SM01152">
    <property type="entry name" value="DUF167"/>
    <property type="match status" value="1"/>
</dbReference>
<gene>
    <name evidence="1" type="ORF">POCTA_138.1.T0880167</name>
</gene>
<name>A0A8S1W9K5_PAROT</name>
<proteinExistence type="inferred from homology"/>
<dbReference type="InterPro" id="IPR003746">
    <property type="entry name" value="DUF167"/>
</dbReference>
<dbReference type="GO" id="GO:0005737">
    <property type="term" value="C:cytoplasm"/>
    <property type="evidence" value="ECO:0007669"/>
    <property type="project" value="TreeGrafter"/>
</dbReference>
<dbReference type="OrthoDB" id="244097at2759"/>
<dbReference type="Pfam" id="PF02594">
    <property type="entry name" value="DUF167"/>
    <property type="match status" value="1"/>
</dbReference>
<dbReference type="EMBL" id="CAJJDP010000087">
    <property type="protein sequence ID" value="CAD8186704.1"/>
    <property type="molecule type" value="Genomic_DNA"/>
</dbReference>
<dbReference type="OMA" id="EGQANET"/>
<dbReference type="Proteomes" id="UP000683925">
    <property type="component" value="Unassembled WGS sequence"/>
</dbReference>
<evidence type="ECO:0000313" key="2">
    <source>
        <dbReference type="Proteomes" id="UP000683925"/>
    </source>
</evidence>
<comment type="caution">
    <text evidence="1">The sequence shown here is derived from an EMBL/GenBank/DDBJ whole genome shotgun (WGS) entry which is preliminary data.</text>
</comment>
<sequence length="106" mass="11662">MNQQIVIPKSIYFKDGSYYLVINAKPNSKVSQITGISDEAVDINIAAPPKDGEANAELCDFIAQTLGVKKTAIQVNKGGKGRNKLISIESKFKDINEFYEKLKQGL</sequence>
<organism evidence="1 2">
    <name type="scientific">Paramecium octaurelia</name>
    <dbReference type="NCBI Taxonomy" id="43137"/>
    <lineage>
        <taxon>Eukaryota</taxon>
        <taxon>Sar</taxon>
        <taxon>Alveolata</taxon>
        <taxon>Ciliophora</taxon>
        <taxon>Intramacronucleata</taxon>
        <taxon>Oligohymenophorea</taxon>
        <taxon>Peniculida</taxon>
        <taxon>Parameciidae</taxon>
        <taxon>Paramecium</taxon>
    </lineage>
</organism>
<evidence type="ECO:0000313" key="1">
    <source>
        <dbReference type="EMBL" id="CAD8186704.1"/>
    </source>
</evidence>
<accession>A0A8S1W9K5</accession>
<reference evidence="1" key="1">
    <citation type="submission" date="2021-01" db="EMBL/GenBank/DDBJ databases">
        <authorList>
            <consortium name="Genoscope - CEA"/>
            <person name="William W."/>
        </authorList>
    </citation>
    <scope>NUCLEOTIDE SEQUENCE</scope>
</reference>
<keyword evidence="2" id="KW-1185">Reference proteome</keyword>